<organism evidence="1 2">
    <name type="scientific">Allocoleopsis franciscana PCC 7113</name>
    <dbReference type="NCBI Taxonomy" id="1173027"/>
    <lineage>
        <taxon>Bacteria</taxon>
        <taxon>Bacillati</taxon>
        <taxon>Cyanobacteriota</taxon>
        <taxon>Cyanophyceae</taxon>
        <taxon>Coleofasciculales</taxon>
        <taxon>Coleofasciculaceae</taxon>
        <taxon>Allocoleopsis</taxon>
        <taxon>Allocoleopsis franciscana</taxon>
    </lineage>
</organism>
<keyword evidence="2" id="KW-1185">Reference proteome</keyword>
<evidence type="ECO:0000313" key="2">
    <source>
        <dbReference type="Proteomes" id="UP000010471"/>
    </source>
</evidence>
<name>K9WCZ3_9CYAN</name>
<evidence type="ECO:0000313" key="1">
    <source>
        <dbReference type="EMBL" id="AFZ17676.1"/>
    </source>
</evidence>
<proteinExistence type="predicted"/>
<protein>
    <submittedName>
        <fullName evidence="1">Uncharacterized protein</fullName>
    </submittedName>
</protein>
<dbReference type="AlphaFoldDB" id="K9WCZ3"/>
<dbReference type="HOGENOM" id="CLU_3330231_0_0_3"/>
<sequence length="38" mass="4386">MDYFNEINLNLLRLAIKVESFLVHYCSNSAIALKLNQS</sequence>
<reference evidence="1 2" key="1">
    <citation type="submission" date="2012-06" db="EMBL/GenBank/DDBJ databases">
        <title>Finished chromosome of genome of Microcoleus sp. PCC 7113.</title>
        <authorList>
            <consortium name="US DOE Joint Genome Institute"/>
            <person name="Gugger M."/>
            <person name="Coursin T."/>
            <person name="Rippka R."/>
            <person name="Tandeau De Marsac N."/>
            <person name="Huntemann M."/>
            <person name="Wei C.-L."/>
            <person name="Han J."/>
            <person name="Detter J.C."/>
            <person name="Han C."/>
            <person name="Tapia R."/>
            <person name="Chen A."/>
            <person name="Kyrpides N."/>
            <person name="Mavromatis K."/>
            <person name="Markowitz V."/>
            <person name="Szeto E."/>
            <person name="Ivanova N."/>
            <person name="Pagani I."/>
            <person name="Pati A."/>
            <person name="Goodwin L."/>
            <person name="Nordberg H.P."/>
            <person name="Cantor M.N."/>
            <person name="Hua S.X."/>
            <person name="Woyke T."/>
            <person name="Kerfeld C.A."/>
        </authorList>
    </citation>
    <scope>NUCLEOTIDE SEQUENCE [LARGE SCALE GENOMIC DNA]</scope>
    <source>
        <strain evidence="1 2">PCC 7113</strain>
    </source>
</reference>
<gene>
    <name evidence="1" type="ORF">Mic7113_1819</name>
</gene>
<dbReference type="KEGG" id="mic:Mic7113_1819"/>
<dbReference type="Proteomes" id="UP000010471">
    <property type="component" value="Chromosome"/>
</dbReference>
<accession>K9WCZ3</accession>
<dbReference type="EMBL" id="CP003630">
    <property type="protein sequence ID" value="AFZ17676.1"/>
    <property type="molecule type" value="Genomic_DNA"/>
</dbReference>